<dbReference type="PROSITE" id="PS00653">
    <property type="entry name" value="GLYCOSYL_HYDROL_F1_2"/>
    <property type="match status" value="1"/>
</dbReference>
<evidence type="ECO:0000256" key="4">
    <source>
        <dbReference type="PROSITE-ProRule" id="PRU10055"/>
    </source>
</evidence>
<dbReference type="Gene3D" id="3.20.20.80">
    <property type="entry name" value="Glycosidases"/>
    <property type="match status" value="1"/>
</dbReference>
<dbReference type="NCBIfam" id="NF007154">
    <property type="entry name" value="PRK09589.1"/>
    <property type="match status" value="1"/>
</dbReference>
<name>A0A430AKU6_9ENTE</name>
<proteinExistence type="inferred from homology"/>
<dbReference type="InterPro" id="IPR001360">
    <property type="entry name" value="Glyco_hydro_1"/>
</dbReference>
<dbReference type="OrthoDB" id="1637462at2"/>
<dbReference type="InterPro" id="IPR018120">
    <property type="entry name" value="Glyco_hydro_1_AS"/>
</dbReference>
<dbReference type="PROSITE" id="PS00572">
    <property type="entry name" value="GLYCOSYL_HYDROL_F1_1"/>
    <property type="match status" value="1"/>
</dbReference>
<keyword evidence="2 6" id="KW-0378">Hydrolase</keyword>
<dbReference type="RefSeq" id="WP_126823541.1">
    <property type="nucleotide sequence ID" value="NZ_JBHLWU010000001.1"/>
</dbReference>
<protein>
    <submittedName>
        <fullName evidence="7">6-phospho-beta-glucosidase</fullName>
    </submittedName>
</protein>
<accession>A0A430AKU6</accession>
<comment type="caution">
    <text evidence="7">The sequence shown here is derived from an EMBL/GenBank/DDBJ whole genome shotgun (WGS) entry which is preliminary data.</text>
</comment>
<dbReference type="AlphaFoldDB" id="A0A430AKU6"/>
<feature type="active site" description="Nucleophile" evidence="4">
    <location>
        <position position="376"/>
    </location>
</feature>
<keyword evidence="8" id="KW-1185">Reference proteome</keyword>
<dbReference type="GO" id="GO:0016052">
    <property type="term" value="P:carbohydrate catabolic process"/>
    <property type="evidence" value="ECO:0007669"/>
    <property type="project" value="TreeGrafter"/>
</dbReference>
<dbReference type="EMBL" id="NGJZ01000001">
    <property type="protein sequence ID" value="RSU08696.1"/>
    <property type="molecule type" value="Genomic_DNA"/>
</dbReference>
<dbReference type="SUPFAM" id="SSF51445">
    <property type="entry name" value="(Trans)glycosidases"/>
    <property type="match status" value="1"/>
</dbReference>
<organism evidence="7 8">
    <name type="scientific">Vagococcus entomophilus</name>
    <dbReference type="NCBI Taxonomy" id="1160095"/>
    <lineage>
        <taxon>Bacteria</taxon>
        <taxon>Bacillati</taxon>
        <taxon>Bacillota</taxon>
        <taxon>Bacilli</taxon>
        <taxon>Lactobacillales</taxon>
        <taxon>Enterococcaceae</taxon>
        <taxon>Vagococcus</taxon>
    </lineage>
</organism>
<evidence type="ECO:0000256" key="1">
    <source>
        <dbReference type="ARBA" id="ARBA00010838"/>
    </source>
</evidence>
<evidence type="ECO:0000313" key="7">
    <source>
        <dbReference type="EMBL" id="RSU08696.1"/>
    </source>
</evidence>
<dbReference type="Proteomes" id="UP000288669">
    <property type="component" value="Unassembled WGS sequence"/>
</dbReference>
<evidence type="ECO:0000256" key="3">
    <source>
        <dbReference type="ARBA" id="ARBA00023295"/>
    </source>
</evidence>
<evidence type="ECO:0000256" key="2">
    <source>
        <dbReference type="ARBA" id="ARBA00022801"/>
    </source>
</evidence>
<dbReference type="GO" id="GO:0005829">
    <property type="term" value="C:cytosol"/>
    <property type="evidence" value="ECO:0007669"/>
    <property type="project" value="TreeGrafter"/>
</dbReference>
<dbReference type="GO" id="GO:0008422">
    <property type="term" value="F:beta-glucosidase activity"/>
    <property type="evidence" value="ECO:0007669"/>
    <property type="project" value="TreeGrafter"/>
</dbReference>
<dbReference type="InterPro" id="IPR017853">
    <property type="entry name" value="GH"/>
</dbReference>
<dbReference type="PRINTS" id="PR00131">
    <property type="entry name" value="GLHYDRLASE1"/>
</dbReference>
<gene>
    <name evidence="7" type="ORF">CBF30_05575</name>
</gene>
<keyword evidence="3 6" id="KW-0326">Glycosidase</keyword>
<evidence type="ECO:0000313" key="8">
    <source>
        <dbReference type="Proteomes" id="UP000288669"/>
    </source>
</evidence>
<dbReference type="PANTHER" id="PTHR10353:SF85">
    <property type="entry name" value="ARYL-PHOSPHO-BETA-D-GLUCOSIDASE BGLA"/>
    <property type="match status" value="1"/>
</dbReference>
<dbReference type="FunFam" id="3.20.20.80:FF:000004">
    <property type="entry name" value="Beta-glucosidase 6-phospho-beta-glucosidase"/>
    <property type="match status" value="1"/>
</dbReference>
<dbReference type="Pfam" id="PF00232">
    <property type="entry name" value="Glyco_hydro_1"/>
    <property type="match status" value="1"/>
</dbReference>
<reference evidence="7 8" key="1">
    <citation type="submission" date="2017-05" db="EMBL/GenBank/DDBJ databases">
        <title>Vagococcus spp. assemblies.</title>
        <authorList>
            <person name="Gulvik C.A."/>
        </authorList>
    </citation>
    <scope>NUCLEOTIDE SEQUENCE [LARGE SCALE GENOMIC DNA]</scope>
    <source>
        <strain evidence="7 8">DSM 24756</strain>
    </source>
</reference>
<sequence length="485" mass="55669">MKKQFDKSFLWGTAIAAHQAEGAWDIAGKGMSIADVLTAGTSKKAREITEGLLSHKNYPNHEGIDFYHHYKEDLALLAEMGCTCFRTSIAWSRIFPNGDETQPNEAGLKFYDDLFDECRKYQIEPIVTLCHFEIPYALYNNYGGFKNRKLIDFFVHYAKTVMHRYRDKVQYWLTFNEINNQCTGDKLSLWTNSAVKIAPGENKEEIVAQASLNELIASAKVVCLGHKINPKFKIGCMIACVPFYPYSCNPIDQIASLKASNKRFFYSDVHVHGKIPEYALLEWEKKSFTLTYTKEDLDTLRQGTVDYIGLSYYMSLAVSALSDCEGTLLSKDPLIKMVKNPFVKTNDWGWQIDPVGFRYALNYLYQRYQLPLFVVENGIGAYDTPDEDGKINDDYRISYFEQHLAQLKIAMLEDGVPILGYTAWGGFDIVSFSTGEMEKRYGFIYVDKDNQGRGTLKRRKKKSFDWYKKVIVSNGECLNNSSFYY</sequence>
<dbReference type="PANTHER" id="PTHR10353">
    <property type="entry name" value="GLYCOSYL HYDROLASE"/>
    <property type="match status" value="1"/>
</dbReference>
<evidence type="ECO:0000256" key="6">
    <source>
        <dbReference type="RuleBase" id="RU004468"/>
    </source>
</evidence>
<evidence type="ECO:0000256" key="5">
    <source>
        <dbReference type="RuleBase" id="RU003690"/>
    </source>
</evidence>
<comment type="similarity">
    <text evidence="1 5">Belongs to the glycosyl hydrolase 1 family.</text>
</comment>
<dbReference type="InterPro" id="IPR033132">
    <property type="entry name" value="GH_1_N_CS"/>
</dbReference>